<dbReference type="Gene3D" id="3.30.300.20">
    <property type="match status" value="1"/>
</dbReference>
<dbReference type="CDD" id="cd02644">
    <property type="entry name" value="R3H_jag"/>
    <property type="match status" value="1"/>
</dbReference>
<dbReference type="InterPro" id="IPR034079">
    <property type="entry name" value="R3H_KhpB"/>
</dbReference>
<dbReference type="Proteomes" id="UP000034086">
    <property type="component" value="Unassembled WGS sequence"/>
</dbReference>
<dbReference type="SUPFAM" id="SSF82708">
    <property type="entry name" value="R3H domain"/>
    <property type="match status" value="1"/>
</dbReference>
<dbReference type="InterPro" id="IPR015946">
    <property type="entry name" value="KH_dom-like_a/b"/>
</dbReference>
<accession>A0A0G1Q2M3</accession>
<proteinExistence type="predicted"/>
<evidence type="ECO:0000259" key="1">
    <source>
        <dbReference type="PROSITE" id="PS51061"/>
    </source>
</evidence>
<dbReference type="InterPro" id="IPR038008">
    <property type="entry name" value="Jag_KH"/>
</dbReference>
<gene>
    <name evidence="2" type="ORF">UX03_C0024G0004</name>
</gene>
<name>A0A0G1Q2M3_9BACT</name>
<evidence type="ECO:0000313" key="2">
    <source>
        <dbReference type="EMBL" id="KKU02920.1"/>
    </source>
</evidence>
<dbReference type="InterPro" id="IPR036867">
    <property type="entry name" value="R3H_dom_sf"/>
</dbReference>
<dbReference type="GO" id="GO:0003723">
    <property type="term" value="F:RNA binding"/>
    <property type="evidence" value="ECO:0007669"/>
    <property type="project" value="InterPro"/>
</dbReference>
<dbReference type="Pfam" id="PF01424">
    <property type="entry name" value="R3H"/>
    <property type="match status" value="1"/>
</dbReference>
<dbReference type="Gene3D" id="3.30.1370.50">
    <property type="entry name" value="R3H-like domain"/>
    <property type="match status" value="1"/>
</dbReference>
<protein>
    <submittedName>
        <fullName evidence="2">Single-stranded nucleic acid binding R3H domain protein</fullName>
    </submittedName>
</protein>
<sequence length="154" mass="17359">MKKDLIKEVQTDANKLLALMGTKAEAKVAEDKEGDVLLVNIKTEEEAGLLIGHHGETLNSLQTILGLMYRQRTGEWKRMSVNVGDWREKQEEYLKEMAKVTAERATQTGEPQNLYNLSASQRRVIHMALSENGGVETESMGEGDERYLVIKPKK</sequence>
<feature type="domain" description="R3H" evidence="1">
    <location>
        <begin position="88"/>
        <end position="154"/>
    </location>
</feature>
<comment type="caution">
    <text evidence="2">The sequence shown here is derived from an EMBL/GenBank/DDBJ whole genome shotgun (WGS) entry which is preliminary data.</text>
</comment>
<dbReference type="PANTHER" id="PTHR35800:SF1">
    <property type="entry name" value="RNA-BINDING PROTEIN KHPB"/>
    <property type="match status" value="1"/>
</dbReference>
<dbReference type="PANTHER" id="PTHR35800">
    <property type="entry name" value="PROTEIN JAG"/>
    <property type="match status" value="1"/>
</dbReference>
<dbReference type="CDD" id="cd02414">
    <property type="entry name" value="KH-II_Jag"/>
    <property type="match status" value="1"/>
</dbReference>
<dbReference type="InterPro" id="IPR001374">
    <property type="entry name" value="R3H_dom"/>
</dbReference>
<dbReference type="SMART" id="SM00393">
    <property type="entry name" value="R3H"/>
    <property type="match status" value="1"/>
</dbReference>
<organism evidence="2 3">
    <name type="scientific">Candidatus Woesebacteria bacterium GW2011_GWE1_45_18</name>
    <dbReference type="NCBI Taxonomy" id="1618598"/>
    <lineage>
        <taxon>Bacteria</taxon>
        <taxon>Candidatus Woeseibacteriota</taxon>
    </lineage>
</organism>
<dbReference type="InterPro" id="IPR039247">
    <property type="entry name" value="KhpB"/>
</dbReference>
<evidence type="ECO:0000313" key="3">
    <source>
        <dbReference type="Proteomes" id="UP000034086"/>
    </source>
</evidence>
<dbReference type="AlphaFoldDB" id="A0A0G1Q2M3"/>
<dbReference type="Pfam" id="PF13083">
    <property type="entry name" value="KH_KhpA-B"/>
    <property type="match status" value="1"/>
</dbReference>
<dbReference type="PROSITE" id="PS51061">
    <property type="entry name" value="R3H"/>
    <property type="match status" value="1"/>
</dbReference>
<dbReference type="EMBL" id="LCKQ01000024">
    <property type="protein sequence ID" value="KKU02920.1"/>
    <property type="molecule type" value="Genomic_DNA"/>
</dbReference>
<reference evidence="2 3" key="1">
    <citation type="journal article" date="2015" name="Nature">
        <title>rRNA introns, odd ribosomes, and small enigmatic genomes across a large radiation of phyla.</title>
        <authorList>
            <person name="Brown C.T."/>
            <person name="Hug L.A."/>
            <person name="Thomas B.C."/>
            <person name="Sharon I."/>
            <person name="Castelle C.J."/>
            <person name="Singh A."/>
            <person name="Wilkins M.J."/>
            <person name="Williams K.H."/>
            <person name="Banfield J.F."/>
        </authorList>
    </citation>
    <scope>NUCLEOTIDE SEQUENCE [LARGE SCALE GENOMIC DNA]</scope>
</reference>